<sequence length="335" mass="37712">MEKQLSATMMDYIIGVSKTCLIATAAKLNVIDELFAKPMTAEELAEKIKCDSTNLYRLLRSLSSLCVVSEDDQRRFTVTPLGETLRSDVVGSLRNFAMMYTTSIYDAYGKMSYAVETGKVPFENMFGMSAFDFFKQYPEQGQYFMNTMTELTESFNSKISVAYDFNQFQVIVDIGGGHGSLMITILEQHQDVKGIVFDTEDVISETKRKINESTVSDRCTAISGDFFNSVPSGGQCYLLKCIIHDWKDANAIRILKNIRMKMQTGQTLLIMEAIINDDNSPQFTKIMDANLLPLFEGKERSLSEYESLLNKSGFVFKKVINVDDCIVDIIEATAQ</sequence>
<dbReference type="GO" id="GO:0032259">
    <property type="term" value="P:methylation"/>
    <property type="evidence" value="ECO:0007669"/>
    <property type="project" value="UniProtKB-KW"/>
</dbReference>
<dbReference type="InterPro" id="IPR016461">
    <property type="entry name" value="COMT-like"/>
</dbReference>
<keyword evidence="3" id="KW-0949">S-adenosyl-L-methionine</keyword>
<comment type="caution">
    <text evidence="11">The sequence shown here is derived from an EMBL/GenBank/DDBJ whole genome shotgun (WGS) entry which is preliminary data.</text>
</comment>
<dbReference type="InterPro" id="IPR036390">
    <property type="entry name" value="WH_DNA-bd_sf"/>
</dbReference>
<evidence type="ECO:0000256" key="2">
    <source>
        <dbReference type="ARBA" id="ARBA00022679"/>
    </source>
</evidence>
<feature type="domain" description="O-methyltransferase C-terminal" evidence="9">
    <location>
        <begin position="110"/>
        <end position="314"/>
    </location>
</feature>
<evidence type="ECO:0000256" key="7">
    <source>
        <dbReference type="ARBA" id="ARBA00043054"/>
    </source>
</evidence>
<reference evidence="11 12" key="1">
    <citation type="journal article" date="2018" name="Gigascience">
        <title>Genomes of trombidid mites reveal novel predicted allergens and laterally-transferred genes associated with secondary metabolism.</title>
        <authorList>
            <person name="Dong X."/>
            <person name="Chaisiri K."/>
            <person name="Xia D."/>
            <person name="Armstrong S.D."/>
            <person name="Fang Y."/>
            <person name="Donnelly M.J."/>
            <person name="Kadowaki T."/>
            <person name="McGarry J.W."/>
            <person name="Darby A.C."/>
            <person name="Makepeace B.L."/>
        </authorList>
    </citation>
    <scope>NUCLEOTIDE SEQUENCE [LARGE SCALE GENOMIC DNA]</scope>
    <source>
        <strain evidence="11">UoL-UT</strain>
    </source>
</reference>
<dbReference type="OrthoDB" id="1606438at2759"/>
<evidence type="ECO:0000256" key="1">
    <source>
        <dbReference type="ARBA" id="ARBA00022603"/>
    </source>
</evidence>
<organism evidence="11 12">
    <name type="scientific">Leptotrombidium deliense</name>
    <dbReference type="NCBI Taxonomy" id="299467"/>
    <lineage>
        <taxon>Eukaryota</taxon>
        <taxon>Metazoa</taxon>
        <taxon>Ecdysozoa</taxon>
        <taxon>Arthropoda</taxon>
        <taxon>Chelicerata</taxon>
        <taxon>Arachnida</taxon>
        <taxon>Acari</taxon>
        <taxon>Acariformes</taxon>
        <taxon>Trombidiformes</taxon>
        <taxon>Prostigmata</taxon>
        <taxon>Anystina</taxon>
        <taxon>Parasitengona</taxon>
        <taxon>Trombiculoidea</taxon>
        <taxon>Trombiculidae</taxon>
        <taxon>Leptotrombidium</taxon>
    </lineage>
</organism>
<evidence type="ECO:0000256" key="4">
    <source>
        <dbReference type="ARBA" id="ARBA00037645"/>
    </source>
</evidence>
<dbReference type="VEuPathDB" id="VectorBase:LDEU008013"/>
<comment type="function">
    <text evidence="4">Catalyzes the transfer of a methyl group onto N-acetylserotonin, producing melatonin (N-acetyl-5-methoxytryptamine).</text>
</comment>
<name>A0A443S936_9ACAR</name>
<evidence type="ECO:0000256" key="3">
    <source>
        <dbReference type="ARBA" id="ARBA00022691"/>
    </source>
</evidence>
<keyword evidence="2" id="KW-0808">Transferase</keyword>
<evidence type="ECO:0000313" key="12">
    <source>
        <dbReference type="Proteomes" id="UP000288716"/>
    </source>
</evidence>
<dbReference type="Pfam" id="PF00891">
    <property type="entry name" value="Methyltransf_2"/>
    <property type="match status" value="1"/>
</dbReference>
<dbReference type="InterPro" id="IPR036388">
    <property type="entry name" value="WH-like_DNA-bd_sf"/>
</dbReference>
<dbReference type="EC" id="2.1.1.4" evidence="5"/>
<gene>
    <name evidence="11" type="ORF">B4U80_13282</name>
</gene>
<dbReference type="PANTHER" id="PTHR43712:SF2">
    <property type="entry name" value="O-METHYLTRANSFERASE CICE"/>
    <property type="match status" value="1"/>
</dbReference>
<dbReference type="Gene3D" id="1.10.10.10">
    <property type="entry name" value="Winged helix-like DNA-binding domain superfamily/Winged helix DNA-binding domain"/>
    <property type="match status" value="1"/>
</dbReference>
<dbReference type="Proteomes" id="UP000288716">
    <property type="component" value="Unassembled WGS sequence"/>
</dbReference>
<dbReference type="EMBL" id="NCKV01005508">
    <property type="protein sequence ID" value="RWS24027.1"/>
    <property type="molecule type" value="Genomic_DNA"/>
</dbReference>
<dbReference type="GO" id="GO:0017096">
    <property type="term" value="F:acetylserotonin O-methyltransferase activity"/>
    <property type="evidence" value="ECO:0007669"/>
    <property type="project" value="UniProtKB-EC"/>
</dbReference>
<keyword evidence="12" id="KW-1185">Reference proteome</keyword>
<dbReference type="InterPro" id="IPR012967">
    <property type="entry name" value="COMT_dimerisation"/>
</dbReference>
<dbReference type="SUPFAM" id="SSF46785">
    <property type="entry name" value="Winged helix' DNA-binding domain"/>
    <property type="match status" value="1"/>
</dbReference>
<dbReference type="PROSITE" id="PS51683">
    <property type="entry name" value="SAM_OMT_II"/>
    <property type="match status" value="1"/>
</dbReference>
<protein>
    <recommendedName>
        <fullName evidence="6">Acetylserotonin O-methyltransferase</fullName>
        <ecNumber evidence="5">2.1.1.4</ecNumber>
    </recommendedName>
    <alternativeName>
        <fullName evidence="7">Hydroxyindole O-methyltransferase</fullName>
    </alternativeName>
</protein>
<dbReference type="InterPro" id="IPR001077">
    <property type="entry name" value="COMT_C"/>
</dbReference>
<feature type="active site" description="Proton acceptor" evidence="8">
    <location>
        <position position="244"/>
    </location>
</feature>
<evidence type="ECO:0000313" key="11">
    <source>
        <dbReference type="EMBL" id="RWS24027.1"/>
    </source>
</evidence>
<dbReference type="STRING" id="299467.A0A443S936"/>
<accession>A0A443S936</accession>
<dbReference type="SUPFAM" id="SSF53335">
    <property type="entry name" value="S-adenosyl-L-methionine-dependent methyltransferases"/>
    <property type="match status" value="1"/>
</dbReference>
<dbReference type="InterPro" id="IPR029063">
    <property type="entry name" value="SAM-dependent_MTases_sf"/>
</dbReference>
<dbReference type="Pfam" id="PF08100">
    <property type="entry name" value="Dimerisation"/>
    <property type="match status" value="1"/>
</dbReference>
<evidence type="ECO:0000259" key="10">
    <source>
        <dbReference type="Pfam" id="PF08100"/>
    </source>
</evidence>
<keyword evidence="1" id="KW-0489">Methyltransferase</keyword>
<evidence type="ECO:0000256" key="6">
    <source>
        <dbReference type="ARBA" id="ARBA00040730"/>
    </source>
</evidence>
<dbReference type="Gene3D" id="3.40.50.150">
    <property type="entry name" value="Vaccinia Virus protein VP39"/>
    <property type="match status" value="1"/>
</dbReference>
<evidence type="ECO:0000259" key="9">
    <source>
        <dbReference type="Pfam" id="PF00891"/>
    </source>
</evidence>
<dbReference type="PIRSF" id="PIRSF005739">
    <property type="entry name" value="O-mtase"/>
    <property type="match status" value="1"/>
</dbReference>
<proteinExistence type="predicted"/>
<dbReference type="Gene3D" id="1.10.287.1350">
    <property type="match status" value="1"/>
</dbReference>
<feature type="domain" description="O-methyltransferase dimerisation" evidence="10">
    <location>
        <begin position="10"/>
        <end position="85"/>
    </location>
</feature>
<dbReference type="PANTHER" id="PTHR43712">
    <property type="entry name" value="PUTATIVE (AFU_ORTHOLOGUE AFUA_4G14580)-RELATED"/>
    <property type="match status" value="1"/>
</dbReference>
<evidence type="ECO:0000256" key="8">
    <source>
        <dbReference type="PIRSR" id="PIRSR005739-1"/>
    </source>
</evidence>
<evidence type="ECO:0000256" key="5">
    <source>
        <dbReference type="ARBA" id="ARBA00039116"/>
    </source>
</evidence>
<dbReference type="AlphaFoldDB" id="A0A443S936"/>
<dbReference type="GO" id="GO:0046983">
    <property type="term" value="F:protein dimerization activity"/>
    <property type="evidence" value="ECO:0007669"/>
    <property type="project" value="InterPro"/>
</dbReference>